<evidence type="ECO:0000259" key="2">
    <source>
        <dbReference type="Pfam" id="PF07282"/>
    </source>
</evidence>
<accession>A0ABY6H1A4</accession>
<keyword evidence="3" id="KW-0378">Hydrolase</keyword>
<dbReference type="NCBIfam" id="TIGR01766">
    <property type="entry name" value="IS200/IS605 family accessory protein TnpB-like domain"/>
    <property type="match status" value="1"/>
</dbReference>
<keyword evidence="4" id="KW-1185">Reference proteome</keyword>
<name>A0ABY6H1A4_9GAMM</name>
<feature type="domain" description="Cas12f1-like TNB" evidence="2">
    <location>
        <begin position="54"/>
        <end position="91"/>
    </location>
</feature>
<proteinExistence type="predicted"/>
<dbReference type="InterPro" id="IPR010095">
    <property type="entry name" value="Cas12f1-like_TNB"/>
</dbReference>
<dbReference type="GO" id="GO:0004519">
    <property type="term" value="F:endonuclease activity"/>
    <property type="evidence" value="ECO:0007669"/>
    <property type="project" value="UniProtKB-KW"/>
</dbReference>
<evidence type="ECO:0000313" key="3">
    <source>
        <dbReference type="EMBL" id="UYM18850.1"/>
    </source>
</evidence>
<gene>
    <name evidence="3" type="ORF">NX720_16835</name>
</gene>
<evidence type="ECO:0000313" key="4">
    <source>
        <dbReference type="Proteomes" id="UP001163255"/>
    </source>
</evidence>
<dbReference type="Proteomes" id="UP001163255">
    <property type="component" value="Chromosome"/>
</dbReference>
<dbReference type="RefSeq" id="WP_262601599.1">
    <property type="nucleotide sequence ID" value="NZ_CP103300.1"/>
</dbReference>
<evidence type="ECO:0000256" key="1">
    <source>
        <dbReference type="ARBA" id="ARBA00023125"/>
    </source>
</evidence>
<keyword evidence="3" id="KW-0540">Nuclease</keyword>
<keyword evidence="1" id="KW-0238">DNA-binding</keyword>
<dbReference type="Pfam" id="PF07282">
    <property type="entry name" value="Cas12f1-like_TNB"/>
    <property type="match status" value="1"/>
</dbReference>
<organism evidence="3 4">
    <name type="scientific">Endozoicomonas euniceicola</name>
    <dbReference type="NCBI Taxonomy" id="1234143"/>
    <lineage>
        <taxon>Bacteria</taxon>
        <taxon>Pseudomonadati</taxon>
        <taxon>Pseudomonadota</taxon>
        <taxon>Gammaproteobacteria</taxon>
        <taxon>Oceanospirillales</taxon>
        <taxon>Endozoicomonadaceae</taxon>
        <taxon>Endozoicomonas</taxon>
    </lineage>
</organism>
<dbReference type="NCBIfam" id="NF040570">
    <property type="entry name" value="guided_TnpB"/>
    <property type="match status" value="1"/>
</dbReference>
<sequence>MHEQVANRRYDFIHQATANLADKSHATTFAVEDLNIKGMVKNHKLSRAIQDAGWGMFLTTLEYKCRWNGKNLIRIGRFEPSSKLCNDCKYKMESIPLSVRE</sequence>
<dbReference type="EMBL" id="CP103300">
    <property type="protein sequence ID" value="UYM18850.1"/>
    <property type="molecule type" value="Genomic_DNA"/>
</dbReference>
<reference evidence="3" key="1">
    <citation type="submission" date="2022-10" db="EMBL/GenBank/DDBJ databases">
        <title>Completed Genome Sequence of two octocoral isolated bacterium, Endozoicomonas euniceicola EF212T and Endozoicomonas gorgoniicola PS125T.</title>
        <authorList>
            <person name="Chiou Y.-J."/>
            <person name="Chen Y.-H."/>
        </authorList>
    </citation>
    <scope>NUCLEOTIDE SEQUENCE</scope>
    <source>
        <strain evidence="3">EF212</strain>
    </source>
</reference>
<protein>
    <submittedName>
        <fullName evidence="3">RNA-guided endonuclease TnpB family protein</fullName>
    </submittedName>
</protein>
<keyword evidence="3" id="KW-0255">Endonuclease</keyword>